<dbReference type="PANTHER" id="PTHR43046:SF16">
    <property type="entry name" value="ADP-RIBOSE PYROPHOSPHATASE YJHB-RELATED"/>
    <property type="match status" value="1"/>
</dbReference>
<dbReference type="PRINTS" id="PR00502">
    <property type="entry name" value="NUDIXFAMILY"/>
</dbReference>
<dbReference type="AlphaFoldDB" id="A0A243RUN2"/>
<name>A0A243RUN2_9ACTN</name>
<gene>
    <name evidence="6" type="ORF">CA984_05125</name>
</gene>
<dbReference type="Pfam" id="PF00293">
    <property type="entry name" value="NUDIX"/>
    <property type="match status" value="1"/>
</dbReference>
<keyword evidence="3 4" id="KW-0378">Hydrolase</keyword>
<evidence type="ECO:0000313" key="7">
    <source>
        <dbReference type="Proteomes" id="UP000194761"/>
    </source>
</evidence>
<evidence type="ECO:0000259" key="5">
    <source>
        <dbReference type="PROSITE" id="PS51462"/>
    </source>
</evidence>
<protein>
    <submittedName>
        <fullName evidence="6">NUDIX hydrolase</fullName>
    </submittedName>
</protein>
<dbReference type="InterPro" id="IPR015797">
    <property type="entry name" value="NUDIX_hydrolase-like_dom_sf"/>
</dbReference>
<proteinExistence type="inferred from homology"/>
<sequence>MARRIDFYDDPEAPAPNSLVPSVNVVVTNDAGDILMICRTDNGNWAVPGGAIDLGESLPQAAIRETLEETGITCEITGLVGTYTDPRHVILYTSNGEARQEFSIVLTGRAIDGEPTPSDESREVRWVPRDEVDSLLMDRSMRLRIGHFLAEAAGPHIG</sequence>
<comment type="similarity">
    <text evidence="2 4">Belongs to the Nudix hydrolase family.</text>
</comment>
<dbReference type="InterPro" id="IPR000086">
    <property type="entry name" value="NUDIX_hydrolase_dom"/>
</dbReference>
<comment type="caution">
    <text evidence="6">The sequence shown here is derived from an EMBL/GenBank/DDBJ whole genome shotgun (WGS) entry which is preliminary data.</text>
</comment>
<reference evidence="6 7" key="1">
    <citation type="submission" date="2017-05" db="EMBL/GenBank/DDBJ databases">
        <title>Biotechnological potential of actinobacteria isolated from South African environments.</title>
        <authorList>
            <person name="Le Roes-Hill M."/>
            <person name="Prins A."/>
            <person name="Durrell K.A."/>
        </authorList>
    </citation>
    <scope>NUCLEOTIDE SEQUENCE [LARGE SCALE GENOMIC DNA]</scope>
    <source>
        <strain evidence="6">M26</strain>
    </source>
</reference>
<accession>A0A243RUN2</accession>
<dbReference type="Proteomes" id="UP000194761">
    <property type="component" value="Unassembled WGS sequence"/>
</dbReference>
<organism evidence="6 7">
    <name type="scientific">Streptosporangium minutum</name>
    <dbReference type="NCBI Taxonomy" id="569862"/>
    <lineage>
        <taxon>Bacteria</taxon>
        <taxon>Bacillati</taxon>
        <taxon>Actinomycetota</taxon>
        <taxon>Actinomycetes</taxon>
        <taxon>Streptosporangiales</taxon>
        <taxon>Streptosporangiaceae</taxon>
        <taxon>Streptosporangium</taxon>
    </lineage>
</organism>
<evidence type="ECO:0000256" key="4">
    <source>
        <dbReference type="RuleBase" id="RU003476"/>
    </source>
</evidence>
<evidence type="ECO:0000256" key="3">
    <source>
        <dbReference type="ARBA" id="ARBA00022801"/>
    </source>
</evidence>
<dbReference type="PROSITE" id="PS00893">
    <property type="entry name" value="NUDIX_BOX"/>
    <property type="match status" value="1"/>
</dbReference>
<feature type="domain" description="Nudix hydrolase" evidence="5">
    <location>
        <begin position="18"/>
        <end position="149"/>
    </location>
</feature>
<evidence type="ECO:0000256" key="2">
    <source>
        <dbReference type="ARBA" id="ARBA00005582"/>
    </source>
</evidence>
<keyword evidence="7" id="KW-1185">Reference proteome</keyword>
<dbReference type="InterPro" id="IPR020084">
    <property type="entry name" value="NUDIX_hydrolase_CS"/>
</dbReference>
<evidence type="ECO:0000256" key="1">
    <source>
        <dbReference type="ARBA" id="ARBA00001946"/>
    </source>
</evidence>
<dbReference type="EMBL" id="NGFP01000014">
    <property type="protein sequence ID" value="OUC98898.1"/>
    <property type="molecule type" value="Genomic_DNA"/>
</dbReference>
<dbReference type="GO" id="GO:0016787">
    <property type="term" value="F:hydrolase activity"/>
    <property type="evidence" value="ECO:0007669"/>
    <property type="project" value="UniProtKB-KW"/>
</dbReference>
<dbReference type="Gene3D" id="3.90.79.10">
    <property type="entry name" value="Nucleoside Triphosphate Pyrophosphohydrolase"/>
    <property type="match status" value="1"/>
</dbReference>
<dbReference type="PROSITE" id="PS51462">
    <property type="entry name" value="NUDIX"/>
    <property type="match status" value="1"/>
</dbReference>
<dbReference type="SUPFAM" id="SSF55811">
    <property type="entry name" value="Nudix"/>
    <property type="match status" value="1"/>
</dbReference>
<dbReference type="PANTHER" id="PTHR43046">
    <property type="entry name" value="GDP-MANNOSE MANNOSYL HYDROLASE"/>
    <property type="match status" value="1"/>
</dbReference>
<evidence type="ECO:0000313" key="6">
    <source>
        <dbReference type="EMBL" id="OUC98898.1"/>
    </source>
</evidence>
<dbReference type="RefSeq" id="WP_086568708.1">
    <property type="nucleotide sequence ID" value="NZ_NGFP01000014.1"/>
</dbReference>
<dbReference type="InterPro" id="IPR020476">
    <property type="entry name" value="Nudix_hydrolase"/>
</dbReference>
<comment type="cofactor">
    <cofactor evidence="1">
        <name>Mg(2+)</name>
        <dbReference type="ChEBI" id="CHEBI:18420"/>
    </cofactor>
</comment>